<dbReference type="Proteomes" id="UP000887159">
    <property type="component" value="Unassembled WGS sequence"/>
</dbReference>
<dbReference type="EMBL" id="BMAU01021176">
    <property type="protein sequence ID" value="GFX93959.1"/>
    <property type="molecule type" value="Genomic_DNA"/>
</dbReference>
<name>A0A8X6V5K0_TRICX</name>
<proteinExistence type="predicted"/>
<sequence length="76" mass="8389">MIPSSGCAANKLVRLLDFWICGHGSLVVKGDSKQRGQTYMVDQSYDKDQKSYMNIGSQTPVEGARAMRGRCETNTT</sequence>
<protein>
    <submittedName>
        <fullName evidence="1">Uncharacterized protein</fullName>
    </submittedName>
</protein>
<reference evidence="1" key="1">
    <citation type="submission" date="2020-08" db="EMBL/GenBank/DDBJ databases">
        <title>Multicomponent nature underlies the extraordinary mechanical properties of spider dragline silk.</title>
        <authorList>
            <person name="Kono N."/>
            <person name="Nakamura H."/>
            <person name="Mori M."/>
            <person name="Yoshida Y."/>
            <person name="Ohtoshi R."/>
            <person name="Malay A.D."/>
            <person name="Moran D.A.P."/>
            <person name="Tomita M."/>
            <person name="Numata K."/>
            <person name="Arakawa K."/>
        </authorList>
    </citation>
    <scope>NUCLEOTIDE SEQUENCE</scope>
</reference>
<dbReference type="AlphaFoldDB" id="A0A8X6V5K0"/>
<organism evidence="1 2">
    <name type="scientific">Trichonephila clavipes</name>
    <name type="common">Golden silk orbweaver</name>
    <name type="synonym">Nephila clavipes</name>
    <dbReference type="NCBI Taxonomy" id="2585209"/>
    <lineage>
        <taxon>Eukaryota</taxon>
        <taxon>Metazoa</taxon>
        <taxon>Ecdysozoa</taxon>
        <taxon>Arthropoda</taxon>
        <taxon>Chelicerata</taxon>
        <taxon>Arachnida</taxon>
        <taxon>Araneae</taxon>
        <taxon>Araneomorphae</taxon>
        <taxon>Entelegynae</taxon>
        <taxon>Araneoidea</taxon>
        <taxon>Nephilidae</taxon>
        <taxon>Trichonephila</taxon>
    </lineage>
</organism>
<evidence type="ECO:0000313" key="1">
    <source>
        <dbReference type="EMBL" id="GFX93959.1"/>
    </source>
</evidence>
<comment type="caution">
    <text evidence="1">The sequence shown here is derived from an EMBL/GenBank/DDBJ whole genome shotgun (WGS) entry which is preliminary data.</text>
</comment>
<accession>A0A8X6V5K0</accession>
<gene>
    <name evidence="1" type="ORF">TNCV_3413211</name>
</gene>
<keyword evidence="2" id="KW-1185">Reference proteome</keyword>
<evidence type="ECO:0000313" key="2">
    <source>
        <dbReference type="Proteomes" id="UP000887159"/>
    </source>
</evidence>